<keyword evidence="7" id="KW-0808">Transferase</keyword>
<keyword evidence="10" id="KW-0653">Protein transport</keyword>
<reference evidence="14" key="1">
    <citation type="submission" date="2016-10" db="EMBL/GenBank/DDBJ databases">
        <title>Identification of Autophagy-related protein based on the Locusta migratoria transcriptome.</title>
        <authorList>
            <person name="Zhao X."/>
            <person name="Zhang J."/>
        </authorList>
    </citation>
    <scope>NUCLEOTIDE SEQUENCE</scope>
</reference>
<dbReference type="AlphaFoldDB" id="A0A3Q8C0P2"/>
<evidence type="ECO:0000313" key="14">
    <source>
        <dbReference type="EMBL" id="ATX63055.1"/>
    </source>
</evidence>
<keyword evidence="11" id="KW-0072">Autophagy</keyword>
<evidence type="ECO:0000256" key="11">
    <source>
        <dbReference type="ARBA" id="ARBA00023006"/>
    </source>
</evidence>
<dbReference type="GO" id="GO:0000045">
    <property type="term" value="P:autophagosome assembly"/>
    <property type="evidence" value="ECO:0007669"/>
    <property type="project" value="TreeGrafter"/>
</dbReference>
<dbReference type="GO" id="GO:0005829">
    <property type="term" value="C:cytosol"/>
    <property type="evidence" value="ECO:0007669"/>
    <property type="project" value="TreeGrafter"/>
</dbReference>
<evidence type="ECO:0000256" key="8">
    <source>
        <dbReference type="ARBA" id="ARBA00022786"/>
    </source>
</evidence>
<evidence type="ECO:0000256" key="3">
    <source>
        <dbReference type="ARBA" id="ARBA00017573"/>
    </source>
</evidence>
<evidence type="ECO:0000256" key="5">
    <source>
        <dbReference type="ARBA" id="ARBA00022490"/>
    </source>
</evidence>
<dbReference type="GO" id="GO:0015031">
    <property type="term" value="P:protein transport"/>
    <property type="evidence" value="ECO:0007669"/>
    <property type="project" value="UniProtKB-KW"/>
</dbReference>
<dbReference type="FunFam" id="3.30.1460.50:FF:000001">
    <property type="entry name" value="Autophagy-related protein 3"/>
    <property type="match status" value="1"/>
</dbReference>
<accession>A0A3Q8C0P2</accession>
<dbReference type="GO" id="GO:0044804">
    <property type="term" value="P:nucleophagy"/>
    <property type="evidence" value="ECO:0007669"/>
    <property type="project" value="TreeGrafter"/>
</dbReference>
<dbReference type="Gene3D" id="3.30.1460.50">
    <property type="match status" value="1"/>
</dbReference>
<dbReference type="PANTHER" id="PTHR12866:SF2">
    <property type="entry name" value="UBIQUITIN-LIKE-CONJUGATING ENZYME ATG3"/>
    <property type="match status" value="1"/>
</dbReference>
<evidence type="ECO:0000256" key="9">
    <source>
        <dbReference type="ARBA" id="ARBA00022843"/>
    </source>
</evidence>
<comment type="subcellular location">
    <subcellularLocation>
        <location evidence="1">Cytoplasm</location>
    </subcellularLocation>
</comment>
<protein>
    <recommendedName>
        <fullName evidence="3">Ubiquitin-like-conjugating enzyme ATG3</fullName>
    </recommendedName>
    <alternativeName>
        <fullName evidence="12">Autophagy-related protein 3</fullName>
    </alternativeName>
</protein>
<dbReference type="InterPro" id="IPR007135">
    <property type="entry name" value="Atg3/Atg10"/>
</dbReference>
<dbReference type="GO" id="GO:0000422">
    <property type="term" value="P:autophagy of mitochondrion"/>
    <property type="evidence" value="ECO:0007669"/>
    <property type="project" value="TreeGrafter"/>
</dbReference>
<evidence type="ECO:0000256" key="4">
    <source>
        <dbReference type="ARBA" id="ARBA00022448"/>
    </source>
</evidence>
<evidence type="ECO:0000256" key="12">
    <source>
        <dbReference type="ARBA" id="ARBA00034553"/>
    </source>
</evidence>
<dbReference type="GO" id="GO:0061723">
    <property type="term" value="P:glycophagy"/>
    <property type="evidence" value="ECO:0007669"/>
    <property type="project" value="TreeGrafter"/>
</dbReference>
<feature type="region of interest" description="Disordered" evidence="13">
    <location>
        <begin position="135"/>
        <end position="174"/>
    </location>
</feature>
<keyword evidence="5" id="KW-0963">Cytoplasm</keyword>
<evidence type="ECO:0000256" key="13">
    <source>
        <dbReference type="SAM" id="MobiDB-lite"/>
    </source>
</evidence>
<keyword evidence="8" id="KW-0833">Ubl conjugation pathway</keyword>
<evidence type="ECO:0000256" key="1">
    <source>
        <dbReference type="ARBA" id="ARBA00004496"/>
    </source>
</evidence>
<dbReference type="EMBL" id="KY053220">
    <property type="protein sequence ID" value="ATX63055.1"/>
    <property type="molecule type" value="mRNA"/>
</dbReference>
<organism evidence="14">
    <name type="scientific">Locusta migratoria</name>
    <name type="common">Migratory locust</name>
    <dbReference type="NCBI Taxonomy" id="7004"/>
    <lineage>
        <taxon>Eukaryota</taxon>
        <taxon>Metazoa</taxon>
        <taxon>Ecdysozoa</taxon>
        <taxon>Arthropoda</taxon>
        <taxon>Hexapoda</taxon>
        <taxon>Insecta</taxon>
        <taxon>Pterygota</taxon>
        <taxon>Neoptera</taxon>
        <taxon>Polyneoptera</taxon>
        <taxon>Orthoptera</taxon>
        <taxon>Caelifera</taxon>
        <taxon>Acrididea</taxon>
        <taxon>Acridomorpha</taxon>
        <taxon>Acridoidea</taxon>
        <taxon>Acrididae</taxon>
        <taxon>Oedipodinae</taxon>
        <taxon>Locusta</taxon>
    </lineage>
</organism>
<dbReference type="GO" id="GO:0000407">
    <property type="term" value="C:phagophore assembly site"/>
    <property type="evidence" value="ECO:0007669"/>
    <property type="project" value="TreeGrafter"/>
</dbReference>
<feature type="compositionally biased region" description="Polar residues" evidence="13">
    <location>
        <begin position="144"/>
        <end position="160"/>
    </location>
</feature>
<comment type="similarity">
    <text evidence="2">Belongs to the ATG3 family.</text>
</comment>
<dbReference type="Pfam" id="PF03987">
    <property type="entry name" value="Autophagy_act_C"/>
    <property type="match status" value="1"/>
</dbReference>
<dbReference type="PANTHER" id="PTHR12866">
    <property type="entry name" value="UBIQUITIN-LIKE-CONJUGATING ENZYME ATG3"/>
    <property type="match status" value="1"/>
</dbReference>
<evidence type="ECO:0000256" key="2">
    <source>
        <dbReference type="ARBA" id="ARBA00007683"/>
    </source>
</evidence>
<keyword evidence="6" id="KW-1017">Isopeptide bond</keyword>
<evidence type="ECO:0000256" key="6">
    <source>
        <dbReference type="ARBA" id="ARBA00022499"/>
    </source>
</evidence>
<evidence type="ECO:0000256" key="10">
    <source>
        <dbReference type="ARBA" id="ARBA00022927"/>
    </source>
</evidence>
<proteinExistence type="evidence at transcript level"/>
<keyword evidence="9" id="KW-0832">Ubl conjugation</keyword>
<name>A0A3Q8C0P2_LOCMI</name>
<keyword evidence="4" id="KW-0813">Transport</keyword>
<dbReference type="GO" id="GO:0019776">
    <property type="term" value="F:Atg8-family ligase activity"/>
    <property type="evidence" value="ECO:0007669"/>
    <property type="project" value="TreeGrafter"/>
</dbReference>
<gene>
    <name evidence="14" type="primary">ATG3</name>
</gene>
<sequence length="334" mass="37630">MQNVINTVKGTALGVAEYWTPVLKESKFRETGVLTPEEFVAAGDHLVHHCPTWQWAVGDETRIKSYLPHDKQFLLTRHVPCSRRCKQMEYCEEQEEIIEADDPDGGWVDTHHHDLGALGLDEKVSEMTLEPKTESAALDIKASGKTSKPNFAPSGNNNGTAVGGDDDDDDDDDDEEAIDMEQFEESGLLDEEDQNTVIASSNPTKEMEASAGEIIHTRTYDLHITYDKYYQTPRLWLSGYDEKRKPLTVEQMYEDVSQDHAKKTVTMETHPHMPGPPMASVHPCKHAEVMKKIIQTVTEGGGELGVHMYLIIFLKFVQAVIPTIEYDYTQNFAM</sequence>
<evidence type="ECO:0000256" key="7">
    <source>
        <dbReference type="ARBA" id="ARBA00022679"/>
    </source>
</evidence>
<feature type="compositionally biased region" description="Acidic residues" evidence="13">
    <location>
        <begin position="164"/>
        <end position="174"/>
    </location>
</feature>